<dbReference type="SMART" id="SM00421">
    <property type="entry name" value="HTH_LUXR"/>
    <property type="match status" value="1"/>
</dbReference>
<dbReference type="Gene3D" id="1.10.10.10">
    <property type="entry name" value="Winged helix-like DNA-binding domain superfamily/Winged helix DNA-binding domain"/>
    <property type="match status" value="1"/>
</dbReference>
<dbReference type="PROSITE" id="PS00622">
    <property type="entry name" value="HTH_LUXR_1"/>
    <property type="match status" value="1"/>
</dbReference>
<dbReference type="SUPFAM" id="SSF55781">
    <property type="entry name" value="GAF domain-like"/>
    <property type="match status" value="1"/>
</dbReference>
<name>A0ABU3R9F9_9BACL</name>
<dbReference type="EMBL" id="JAWCUD010000002">
    <property type="protein sequence ID" value="MDU0200888.1"/>
    <property type="molecule type" value="Genomic_DNA"/>
</dbReference>
<gene>
    <name evidence="5" type="ORF">RQP52_07285</name>
</gene>
<evidence type="ECO:0000259" key="4">
    <source>
        <dbReference type="PROSITE" id="PS50043"/>
    </source>
</evidence>
<feature type="domain" description="HTH luxR-type" evidence="4">
    <location>
        <begin position="303"/>
        <end position="369"/>
    </location>
</feature>
<dbReference type="RefSeq" id="WP_315950510.1">
    <property type="nucleotide sequence ID" value="NZ_JAWCUD010000002.1"/>
</dbReference>
<comment type="caution">
    <text evidence="5">The sequence shown here is derived from an EMBL/GenBank/DDBJ whole genome shotgun (WGS) entry which is preliminary data.</text>
</comment>
<dbReference type="InterPro" id="IPR000792">
    <property type="entry name" value="Tscrpt_reg_LuxR_C"/>
</dbReference>
<dbReference type="Pfam" id="PF00196">
    <property type="entry name" value="GerE"/>
    <property type="match status" value="1"/>
</dbReference>
<proteinExistence type="predicted"/>
<evidence type="ECO:0000313" key="5">
    <source>
        <dbReference type="EMBL" id="MDU0200888.1"/>
    </source>
</evidence>
<evidence type="ECO:0000256" key="3">
    <source>
        <dbReference type="ARBA" id="ARBA00023163"/>
    </source>
</evidence>
<dbReference type="SUPFAM" id="SSF46894">
    <property type="entry name" value="C-terminal effector domain of the bipartite response regulators"/>
    <property type="match status" value="1"/>
</dbReference>
<dbReference type="InterPro" id="IPR016032">
    <property type="entry name" value="Sig_transdc_resp-reg_C-effctor"/>
</dbReference>
<keyword evidence="2" id="KW-0238">DNA-binding</keyword>
<sequence length="376" mass="42875">MKFNGNYQRVLVQIKRLCYSGLDDQQLRLEIISKLHPIMQSDLCCFQTVDPATGLITSNVRRGVHNHAVSDVEHIFLEHLYFEDYLPAYRRLMNSRFPVDRLSEATMGNTGQAYRHQMLYKPIGLNDEIRAVMYTGKNMWGTMVLAREKSTTPYSEQDAWLLAKLAPHIGTAFRTALQQQLASIEPTDTMQELDIPGLLIYNPIGYIESYTNAALLWLNELGELHPEWCRIELPVYITQVVSALKKSQSMQTENDFEIIPELARYGRSGRWITIKAYEMSADDDRNRKIGIILGPAVQRDLIKFQTTAYGLTPQENAVVHLVAKGNSSSEISSKLSISPYTVQEHLSNIFDKVGVRSRREVVKKIFLANLFQGEQS</sequence>
<dbReference type="PRINTS" id="PR00038">
    <property type="entry name" value="HTHLUXR"/>
</dbReference>
<dbReference type="PROSITE" id="PS50043">
    <property type="entry name" value="HTH_LUXR_2"/>
    <property type="match status" value="1"/>
</dbReference>
<organism evidence="5 6">
    <name type="scientific">Paenibacillus violae</name>
    <dbReference type="NCBI Taxonomy" id="3077234"/>
    <lineage>
        <taxon>Bacteria</taxon>
        <taxon>Bacillati</taxon>
        <taxon>Bacillota</taxon>
        <taxon>Bacilli</taxon>
        <taxon>Bacillales</taxon>
        <taxon>Paenibacillaceae</taxon>
        <taxon>Paenibacillus</taxon>
    </lineage>
</organism>
<dbReference type="InterPro" id="IPR036388">
    <property type="entry name" value="WH-like_DNA-bd_sf"/>
</dbReference>
<keyword evidence="6" id="KW-1185">Reference proteome</keyword>
<dbReference type="PANTHER" id="PTHR44688">
    <property type="entry name" value="DNA-BINDING TRANSCRIPTIONAL ACTIVATOR DEVR_DOSR"/>
    <property type="match status" value="1"/>
</dbReference>
<evidence type="ECO:0000256" key="2">
    <source>
        <dbReference type="ARBA" id="ARBA00023125"/>
    </source>
</evidence>
<keyword evidence="1" id="KW-0805">Transcription regulation</keyword>
<accession>A0ABU3R9F9</accession>
<protein>
    <submittedName>
        <fullName evidence="5">LuxR C-terminal-related transcriptional regulator</fullName>
    </submittedName>
</protein>
<evidence type="ECO:0000256" key="1">
    <source>
        <dbReference type="ARBA" id="ARBA00023015"/>
    </source>
</evidence>
<evidence type="ECO:0000313" key="6">
    <source>
        <dbReference type="Proteomes" id="UP001260980"/>
    </source>
</evidence>
<dbReference type="Proteomes" id="UP001260980">
    <property type="component" value="Unassembled WGS sequence"/>
</dbReference>
<dbReference type="PANTHER" id="PTHR44688:SF16">
    <property type="entry name" value="DNA-BINDING TRANSCRIPTIONAL ACTIVATOR DEVR_DOSR"/>
    <property type="match status" value="1"/>
</dbReference>
<reference evidence="5 6" key="1">
    <citation type="submission" date="2023-10" db="EMBL/GenBank/DDBJ databases">
        <title>Paenibacillus strain PFR10 Genome sequencing and assembly.</title>
        <authorList>
            <person name="Kim I."/>
        </authorList>
    </citation>
    <scope>NUCLEOTIDE SEQUENCE [LARGE SCALE GENOMIC DNA]</scope>
    <source>
        <strain evidence="5 6">PFR10</strain>
    </source>
</reference>
<keyword evidence="3" id="KW-0804">Transcription</keyword>